<dbReference type="OrthoDB" id="9814202at2"/>
<dbReference type="PANTHER" id="PTHR30115:SF11">
    <property type="entry name" value="NITROGEN REGULATORY PROTEIN P-II HOMOLOG"/>
    <property type="match status" value="1"/>
</dbReference>
<dbReference type="STRING" id="1298851.TST_1731"/>
<dbReference type="GO" id="GO:0006808">
    <property type="term" value="P:regulation of nitrogen utilization"/>
    <property type="evidence" value="ECO:0007669"/>
    <property type="project" value="InterPro"/>
</dbReference>
<dbReference type="KEGG" id="ttk:TST_1731"/>
<dbReference type="Proteomes" id="UP000063234">
    <property type="component" value="Chromosome"/>
</dbReference>
<sequence>MRMIIAYVNPEKVWDLKKKLFEIGAPGMSIDNFLGIGKPMAKYKEIMEKHGAIPKFFPKTRVEIVCEDEEVDEIVTAIVTTCKTGNYGDGKIFVLPVENAIRIRTGETGKDALR</sequence>
<organism evidence="2 3">
    <name type="scientific">Thermosulfidibacter takaii (strain DSM 17441 / JCM 13301 / NBRC 103674 / ABI70S6)</name>
    <dbReference type="NCBI Taxonomy" id="1298851"/>
    <lineage>
        <taxon>Bacteria</taxon>
        <taxon>Pseudomonadati</taxon>
        <taxon>Thermosulfidibacterota</taxon>
        <taxon>Thermosulfidibacteria</taxon>
        <taxon>Thermosulfidibacterales</taxon>
        <taxon>Thermosulfidibacteraceae</taxon>
    </lineage>
</organism>
<evidence type="ECO:0000256" key="1">
    <source>
        <dbReference type="RuleBase" id="RU003936"/>
    </source>
</evidence>
<dbReference type="SUPFAM" id="SSF54913">
    <property type="entry name" value="GlnB-like"/>
    <property type="match status" value="1"/>
</dbReference>
<dbReference type="GO" id="GO:0005829">
    <property type="term" value="C:cytosol"/>
    <property type="evidence" value="ECO:0007669"/>
    <property type="project" value="TreeGrafter"/>
</dbReference>
<dbReference type="GO" id="GO:0030234">
    <property type="term" value="F:enzyme regulator activity"/>
    <property type="evidence" value="ECO:0007669"/>
    <property type="project" value="InterPro"/>
</dbReference>
<proteinExistence type="inferred from homology"/>
<reference evidence="3" key="1">
    <citation type="journal article" date="2018" name="Science">
        <title>A primordial and reversible TCA cycle in a facultatively chemolithoautotrophic thermophile.</title>
        <authorList>
            <person name="Nunoura T."/>
            <person name="Chikaraishi Y."/>
            <person name="Izaki R."/>
            <person name="Suwa T."/>
            <person name="Sato T."/>
            <person name="Harada T."/>
            <person name="Mori K."/>
            <person name="Kato Y."/>
            <person name="Miyazaki M."/>
            <person name="Shimamura S."/>
            <person name="Yanagawa K."/>
            <person name="Shuto A."/>
            <person name="Ohkouchi N."/>
            <person name="Fujita N."/>
            <person name="Takaki Y."/>
            <person name="Atomi H."/>
            <person name="Takai K."/>
        </authorList>
    </citation>
    <scope>NUCLEOTIDE SEQUENCE [LARGE SCALE GENOMIC DNA]</scope>
    <source>
        <strain evidence="3">DSM 17441 / JCM 13301 / NBRC 103674 / ABI70S6</strain>
    </source>
</reference>
<dbReference type="InterPro" id="IPR015867">
    <property type="entry name" value="N-reg_PII/ATP_PRibTrfase_C"/>
</dbReference>
<gene>
    <name evidence="2" type="ORF">TST_1731</name>
</gene>
<dbReference type="AlphaFoldDB" id="A0A0S3QW16"/>
<dbReference type="InterPro" id="IPR011322">
    <property type="entry name" value="N-reg_PII-like_a/b"/>
</dbReference>
<dbReference type="RefSeq" id="WP_068550680.1">
    <property type="nucleotide sequence ID" value="NZ_AP013035.1"/>
</dbReference>
<keyword evidence="3" id="KW-1185">Reference proteome</keyword>
<dbReference type="PATRIC" id="fig|1298851.3.peg.1810"/>
<evidence type="ECO:0000313" key="3">
    <source>
        <dbReference type="Proteomes" id="UP000063234"/>
    </source>
</evidence>
<dbReference type="SMART" id="SM00938">
    <property type="entry name" value="P-II"/>
    <property type="match status" value="1"/>
</dbReference>
<dbReference type="InterPro" id="IPR002187">
    <property type="entry name" value="N-reg_PII"/>
</dbReference>
<dbReference type="PANTHER" id="PTHR30115">
    <property type="entry name" value="NITROGEN REGULATORY PROTEIN P-II"/>
    <property type="match status" value="1"/>
</dbReference>
<protein>
    <submittedName>
        <fullName evidence="2">Nitrogen regulatory protein P-II 1</fullName>
    </submittedName>
</protein>
<dbReference type="InterPro" id="IPR017918">
    <property type="entry name" value="N-reg_PII_CS"/>
</dbReference>
<comment type="similarity">
    <text evidence="1">Belongs to the P(II) protein family.</text>
</comment>
<dbReference type="Pfam" id="PF00543">
    <property type="entry name" value="P-II"/>
    <property type="match status" value="1"/>
</dbReference>
<dbReference type="EMBL" id="AP013035">
    <property type="protein sequence ID" value="BAT72515.1"/>
    <property type="molecule type" value="Genomic_DNA"/>
</dbReference>
<dbReference type="PRINTS" id="PR00340">
    <property type="entry name" value="PIIGLNB"/>
</dbReference>
<dbReference type="PROSITE" id="PS51343">
    <property type="entry name" value="PII_GLNB_DOM"/>
    <property type="match status" value="1"/>
</dbReference>
<dbReference type="GO" id="GO:0005524">
    <property type="term" value="F:ATP binding"/>
    <property type="evidence" value="ECO:0007669"/>
    <property type="project" value="TreeGrafter"/>
</dbReference>
<evidence type="ECO:0000313" key="2">
    <source>
        <dbReference type="EMBL" id="BAT72515.1"/>
    </source>
</evidence>
<name>A0A0S3QW16_THET7</name>
<accession>A0A0S3QW16</accession>
<dbReference type="Gene3D" id="3.30.70.120">
    <property type="match status" value="1"/>
</dbReference>
<dbReference type="PROSITE" id="PS00638">
    <property type="entry name" value="PII_GLNB_CTER"/>
    <property type="match status" value="1"/>
</dbReference>